<protein>
    <recommendedName>
        <fullName evidence="2">HNH nuclease domain-containing protein</fullName>
    </recommendedName>
</protein>
<dbReference type="AlphaFoldDB" id="A0A1I7MNX8"/>
<feature type="region of interest" description="Disordered" evidence="1">
    <location>
        <begin position="584"/>
        <end position="620"/>
    </location>
</feature>
<feature type="compositionally biased region" description="Polar residues" evidence="1">
    <location>
        <begin position="587"/>
        <end position="600"/>
    </location>
</feature>
<proteinExistence type="predicted"/>
<dbReference type="InterPro" id="IPR002711">
    <property type="entry name" value="HNH"/>
</dbReference>
<dbReference type="Pfam" id="PF01844">
    <property type="entry name" value="HNH"/>
    <property type="match status" value="1"/>
</dbReference>
<feature type="compositionally biased region" description="Low complexity" evidence="1">
    <location>
        <begin position="303"/>
        <end position="313"/>
    </location>
</feature>
<gene>
    <name evidence="3" type="ORF">SAMN04487966_1084</name>
</gene>
<feature type="compositionally biased region" description="Pro residues" evidence="1">
    <location>
        <begin position="449"/>
        <end position="458"/>
    </location>
</feature>
<evidence type="ECO:0000313" key="3">
    <source>
        <dbReference type="EMBL" id="SFV23621.1"/>
    </source>
</evidence>
<dbReference type="GO" id="GO:0003676">
    <property type="term" value="F:nucleic acid binding"/>
    <property type="evidence" value="ECO:0007669"/>
    <property type="project" value="InterPro"/>
</dbReference>
<sequence>MAAVVDEVAGVLPSAQHVDASALCLGELLSLTQHLTRELTGRLARPDFVESLDPVTPSEVVSSAEAVTLPVVQEQVAALVRVVEGAATAVAGHTARVFEDPQARRRWLGLPQGKTGFRSSADFVEKTLHTPARQTRDRENRAAQHLAPAPAADGTPNTTTLGEVSGALWSGAVDPVVVDVITRTLGDARRAAAAARAPKEWVLEKVSSGEVELMGRARREPPGVMVQVCKRWLVRFKDALERTTGEPPAGVVDQGRAARFVREENGLFLWHLFLTQSQHEIFKTVASAGANPRARKNQRGRSESSPEGAESAANTSGRGQDLFSLFDQAQRAQQARGHEAHENHNGQAVPAADASGASEDEDEVFCAGVAPWVERAEERNRRQVDAVITALTAALRVRDSGLPDTGGYAPQVMAVIDYDTLAGRILDHPDPPPQPEVPTELLRPGEPGYEPPGKPPPGGVDLRGSLVSTAGFTGPIDPRVIRAWACDAKILPVVLGAQGQIVDAGPARRVFPAPLRRAIIARDRGCAAPGCGQPATCCQVHHVQHYEHGGPTTVENGVLLCEHHHQAVHHDQYRIHMRHGVPWFEDTSPTARSRQASSRTGAEPELTRNQYWADHPDPPW</sequence>
<dbReference type="STRING" id="574650.SAMN04487966_1084"/>
<feature type="region of interest" description="Disordered" evidence="1">
    <location>
        <begin position="286"/>
        <end position="360"/>
    </location>
</feature>
<dbReference type="Proteomes" id="UP000198881">
    <property type="component" value="Unassembled WGS sequence"/>
</dbReference>
<organism evidence="3 4">
    <name type="scientific">Micrococcus terreus</name>
    <dbReference type="NCBI Taxonomy" id="574650"/>
    <lineage>
        <taxon>Bacteria</taxon>
        <taxon>Bacillati</taxon>
        <taxon>Actinomycetota</taxon>
        <taxon>Actinomycetes</taxon>
        <taxon>Micrococcales</taxon>
        <taxon>Micrococcaceae</taxon>
        <taxon>Micrococcus</taxon>
    </lineage>
</organism>
<evidence type="ECO:0000259" key="2">
    <source>
        <dbReference type="SMART" id="SM00507"/>
    </source>
</evidence>
<reference evidence="3 4" key="1">
    <citation type="submission" date="2016-10" db="EMBL/GenBank/DDBJ databases">
        <authorList>
            <person name="de Groot N.N."/>
        </authorList>
    </citation>
    <scope>NUCLEOTIDE SEQUENCE [LARGE SCALE GENOMIC DNA]</scope>
    <source>
        <strain evidence="3 4">CGMCC 1.7054</strain>
    </source>
</reference>
<evidence type="ECO:0000256" key="1">
    <source>
        <dbReference type="SAM" id="MobiDB-lite"/>
    </source>
</evidence>
<accession>A0A1I7MNX8</accession>
<feature type="region of interest" description="Disordered" evidence="1">
    <location>
        <begin position="128"/>
        <end position="157"/>
    </location>
</feature>
<feature type="compositionally biased region" description="Basic and acidic residues" evidence="1">
    <location>
        <begin position="128"/>
        <end position="142"/>
    </location>
</feature>
<dbReference type="InterPro" id="IPR003615">
    <property type="entry name" value="HNH_nuc"/>
</dbReference>
<feature type="compositionally biased region" description="Low complexity" evidence="1">
    <location>
        <begin position="143"/>
        <end position="152"/>
    </location>
</feature>
<dbReference type="GO" id="GO:0004519">
    <property type="term" value="F:endonuclease activity"/>
    <property type="evidence" value="ECO:0007669"/>
    <property type="project" value="InterPro"/>
</dbReference>
<keyword evidence="4" id="KW-1185">Reference proteome</keyword>
<dbReference type="SMART" id="SM00507">
    <property type="entry name" value="HNHc"/>
    <property type="match status" value="1"/>
</dbReference>
<dbReference type="GO" id="GO:0008270">
    <property type="term" value="F:zinc ion binding"/>
    <property type="evidence" value="ECO:0007669"/>
    <property type="project" value="InterPro"/>
</dbReference>
<feature type="region of interest" description="Disordered" evidence="1">
    <location>
        <begin position="427"/>
        <end position="459"/>
    </location>
</feature>
<dbReference type="CDD" id="cd00085">
    <property type="entry name" value="HNHc"/>
    <property type="match status" value="1"/>
</dbReference>
<dbReference type="EMBL" id="FPCG01000008">
    <property type="protein sequence ID" value="SFV23621.1"/>
    <property type="molecule type" value="Genomic_DNA"/>
</dbReference>
<evidence type="ECO:0000313" key="4">
    <source>
        <dbReference type="Proteomes" id="UP000198881"/>
    </source>
</evidence>
<feature type="domain" description="HNH nuclease" evidence="2">
    <location>
        <begin position="514"/>
        <end position="566"/>
    </location>
</feature>
<name>A0A1I7MNX8_9MICC</name>